<comment type="caution">
    <text evidence="1">The sequence shown here is derived from an EMBL/GenBank/DDBJ whole genome shotgun (WGS) entry which is preliminary data.</text>
</comment>
<evidence type="ECO:0000313" key="2">
    <source>
        <dbReference type="Proteomes" id="UP001159363"/>
    </source>
</evidence>
<reference evidence="1 2" key="1">
    <citation type="submission" date="2023-02" db="EMBL/GenBank/DDBJ databases">
        <title>LHISI_Scaffold_Assembly.</title>
        <authorList>
            <person name="Stuart O.P."/>
            <person name="Cleave R."/>
            <person name="Magrath M.J.L."/>
            <person name="Mikheyev A.S."/>
        </authorList>
    </citation>
    <scope>NUCLEOTIDE SEQUENCE [LARGE SCALE GENOMIC DNA]</scope>
    <source>
        <strain evidence="1">Daus_M_001</strain>
        <tissue evidence="1">Leg muscle</tissue>
    </source>
</reference>
<gene>
    <name evidence="1" type="ORF">PR048_017505</name>
</gene>
<dbReference type="PANTHER" id="PTHR21575:SF12">
    <property type="entry name" value="PROTEIN HID1"/>
    <property type="match status" value="1"/>
</dbReference>
<sequence>MLPRHMAKGRLLKRVWEGYGRGVIATPLRLHLYQTLNIQLDATTVAPMRCPISPSSPGMPIDAADDSFWDQFWSENVTSIQDVFTLVPALEIRALREEAPSNLATLCYKAVEKLVKAVDNSCRTQHEQQTVNMECWSAAHCVFTVDTFFKHSESVVVTQCTFQRHFNFGRHDSVPDRHTIKRWLDNICNGHEMHREHENHANAGEYWMCVNLNGLQS</sequence>
<evidence type="ECO:0000313" key="1">
    <source>
        <dbReference type="EMBL" id="KAJ8881032.1"/>
    </source>
</evidence>
<evidence type="ECO:0008006" key="3">
    <source>
        <dbReference type="Google" id="ProtNLM"/>
    </source>
</evidence>
<accession>A0ABQ9H9R7</accession>
<organism evidence="1 2">
    <name type="scientific">Dryococelus australis</name>
    <dbReference type="NCBI Taxonomy" id="614101"/>
    <lineage>
        <taxon>Eukaryota</taxon>
        <taxon>Metazoa</taxon>
        <taxon>Ecdysozoa</taxon>
        <taxon>Arthropoda</taxon>
        <taxon>Hexapoda</taxon>
        <taxon>Insecta</taxon>
        <taxon>Pterygota</taxon>
        <taxon>Neoptera</taxon>
        <taxon>Polyneoptera</taxon>
        <taxon>Phasmatodea</taxon>
        <taxon>Verophasmatodea</taxon>
        <taxon>Anareolatae</taxon>
        <taxon>Phasmatidae</taxon>
        <taxon>Eurycanthinae</taxon>
        <taxon>Dryococelus</taxon>
    </lineage>
</organism>
<protein>
    <recommendedName>
        <fullName evidence="3">DUF4817 domain-containing protein</fullName>
    </recommendedName>
</protein>
<dbReference type="Pfam" id="PF09742">
    <property type="entry name" value="Dymeclin"/>
    <property type="match status" value="1"/>
</dbReference>
<dbReference type="Proteomes" id="UP001159363">
    <property type="component" value="Chromosome 5"/>
</dbReference>
<proteinExistence type="predicted"/>
<dbReference type="PANTHER" id="PTHR21575">
    <property type="entry name" value="PROTEIN HID1"/>
    <property type="match status" value="1"/>
</dbReference>
<keyword evidence="2" id="KW-1185">Reference proteome</keyword>
<name>A0ABQ9H9R7_9NEOP</name>
<dbReference type="EMBL" id="JARBHB010000006">
    <property type="protein sequence ID" value="KAJ8881032.1"/>
    <property type="molecule type" value="Genomic_DNA"/>
</dbReference>
<dbReference type="InterPro" id="IPR026705">
    <property type="entry name" value="Hid-1/Ecm30"/>
</dbReference>